<dbReference type="EMBL" id="QXFT01002050">
    <property type="protein sequence ID" value="KAE9304885.1"/>
    <property type="molecule type" value="Genomic_DNA"/>
</dbReference>
<evidence type="ECO:0000313" key="5">
    <source>
        <dbReference type="Proteomes" id="UP000429607"/>
    </source>
</evidence>
<dbReference type="EMBL" id="QXFV01002452">
    <property type="protein sequence ID" value="KAE8987665.1"/>
    <property type="molecule type" value="Genomic_DNA"/>
</dbReference>
<comment type="caution">
    <text evidence="2">The sequence shown here is derived from an EMBL/GenBank/DDBJ whole genome shotgun (WGS) entry which is preliminary data.</text>
</comment>
<gene>
    <name evidence="2" type="ORF">PR001_g22258</name>
    <name evidence="3" type="ORF">PR002_g20392</name>
    <name evidence="4" type="ORF">PR003_g21637</name>
</gene>
<dbReference type="OrthoDB" id="120577at2759"/>
<keyword evidence="1" id="KW-1133">Transmembrane helix</keyword>
<evidence type="ECO:0000256" key="1">
    <source>
        <dbReference type="SAM" id="Phobius"/>
    </source>
</evidence>
<evidence type="ECO:0000313" key="6">
    <source>
        <dbReference type="Proteomes" id="UP000434957"/>
    </source>
</evidence>
<sequence length="118" mass="12679">MSSNANANTNAAAPRAPHRLTLEEKLWMDRRRNDIEYCSGVGGALGAAVTAAITAFGPFPRRVQFFAIAGGVLIGGSAGYLYADSKALERVQDLSASSTLRKQYQQIEMEKKATKASK</sequence>
<evidence type="ECO:0000313" key="3">
    <source>
        <dbReference type="EMBL" id="KAE8992916.1"/>
    </source>
</evidence>
<dbReference type="Proteomes" id="UP000429607">
    <property type="component" value="Unassembled WGS sequence"/>
</dbReference>
<proteinExistence type="predicted"/>
<dbReference type="EMBL" id="QXFU01001943">
    <property type="protein sequence ID" value="KAE8992916.1"/>
    <property type="molecule type" value="Genomic_DNA"/>
</dbReference>
<keyword evidence="1" id="KW-0472">Membrane</keyword>
<protein>
    <submittedName>
        <fullName evidence="2">Uncharacterized protein</fullName>
    </submittedName>
</protein>
<feature type="transmembrane region" description="Helical" evidence="1">
    <location>
        <begin position="35"/>
        <end position="57"/>
    </location>
</feature>
<feature type="transmembrane region" description="Helical" evidence="1">
    <location>
        <begin position="63"/>
        <end position="83"/>
    </location>
</feature>
<dbReference type="Proteomes" id="UP000434957">
    <property type="component" value="Unassembled WGS sequence"/>
</dbReference>
<reference evidence="5 7" key="1">
    <citation type="submission" date="2018-09" db="EMBL/GenBank/DDBJ databases">
        <title>Genomic investigation of the strawberry pathogen Phytophthora fragariae indicates pathogenicity is determined by transcriptional variation in three key races.</title>
        <authorList>
            <person name="Adams T.M."/>
            <person name="Armitage A.D."/>
            <person name="Sobczyk M.K."/>
            <person name="Bates H.J."/>
            <person name="Dunwell J.M."/>
            <person name="Nellist C.F."/>
            <person name="Harrison R.J."/>
        </authorList>
    </citation>
    <scope>NUCLEOTIDE SEQUENCE [LARGE SCALE GENOMIC DNA]</scope>
    <source>
        <strain evidence="2 5">SCRP249</strain>
        <strain evidence="3 7">SCRP324</strain>
        <strain evidence="4 6">SCRP333</strain>
    </source>
</reference>
<dbReference type="AlphaFoldDB" id="A0A6A3J5L9"/>
<organism evidence="2 5">
    <name type="scientific">Phytophthora rubi</name>
    <dbReference type="NCBI Taxonomy" id="129364"/>
    <lineage>
        <taxon>Eukaryota</taxon>
        <taxon>Sar</taxon>
        <taxon>Stramenopiles</taxon>
        <taxon>Oomycota</taxon>
        <taxon>Peronosporomycetes</taxon>
        <taxon>Peronosporales</taxon>
        <taxon>Peronosporaceae</taxon>
        <taxon>Phytophthora</taxon>
    </lineage>
</organism>
<evidence type="ECO:0000313" key="4">
    <source>
        <dbReference type="EMBL" id="KAE9304885.1"/>
    </source>
</evidence>
<dbReference type="Proteomes" id="UP000435112">
    <property type="component" value="Unassembled WGS sequence"/>
</dbReference>
<name>A0A6A3J5L9_9STRA</name>
<keyword evidence="6" id="KW-1185">Reference proteome</keyword>
<keyword evidence="1" id="KW-0812">Transmembrane</keyword>
<accession>A0A6A3J5L9</accession>
<evidence type="ECO:0000313" key="2">
    <source>
        <dbReference type="EMBL" id="KAE8987665.1"/>
    </source>
</evidence>
<evidence type="ECO:0000313" key="7">
    <source>
        <dbReference type="Proteomes" id="UP000435112"/>
    </source>
</evidence>